<dbReference type="Proteomes" id="UP000836402">
    <property type="component" value="Unassembled WGS sequence"/>
</dbReference>
<dbReference type="InterPro" id="IPR053806">
    <property type="entry name" value="MTHFR_C"/>
</dbReference>
<evidence type="ECO:0000313" key="6">
    <source>
        <dbReference type="Proteomes" id="UP000836402"/>
    </source>
</evidence>
<proteinExistence type="inferred from homology"/>
<dbReference type="SUPFAM" id="SSF52540">
    <property type="entry name" value="P-loop containing nucleoside triphosphate hydrolases"/>
    <property type="match status" value="1"/>
</dbReference>
<dbReference type="InterPro" id="IPR031327">
    <property type="entry name" value="MCM"/>
</dbReference>
<comment type="caution">
    <text evidence="5">The sequence shown here is derived from an EMBL/GenBank/DDBJ whole genome shotgun (WGS) entry which is preliminary data.</text>
</comment>
<keyword evidence="1 3" id="KW-0547">Nucleotide-binding</keyword>
<keyword evidence="2 3" id="KW-0067">ATP-binding</keyword>
<comment type="similarity">
    <text evidence="3">Belongs to the MCM family.</text>
</comment>
<dbReference type="PANTHER" id="PTHR11630">
    <property type="entry name" value="DNA REPLICATION LICENSING FACTOR MCM FAMILY MEMBER"/>
    <property type="match status" value="1"/>
</dbReference>
<dbReference type="PANTHER" id="PTHR11630:SF44">
    <property type="entry name" value="DNA REPLICATION LICENSING FACTOR MCM2"/>
    <property type="match status" value="1"/>
</dbReference>
<feature type="domain" description="MCM C-terminal AAA(+) ATPase" evidence="4">
    <location>
        <begin position="1"/>
        <end position="95"/>
    </location>
</feature>
<organism evidence="5 6">
    <name type="scientific">Tilletia caries</name>
    <name type="common">wheat bunt fungus</name>
    <dbReference type="NCBI Taxonomy" id="13290"/>
    <lineage>
        <taxon>Eukaryota</taxon>
        <taxon>Fungi</taxon>
        <taxon>Dikarya</taxon>
        <taxon>Basidiomycota</taxon>
        <taxon>Ustilaginomycotina</taxon>
        <taxon>Exobasidiomycetes</taxon>
        <taxon>Tilletiales</taxon>
        <taxon>Tilletiaceae</taxon>
        <taxon>Tilletia</taxon>
    </lineage>
</organism>
<dbReference type="Pfam" id="PF00493">
    <property type="entry name" value="MCM"/>
    <property type="match status" value="1"/>
</dbReference>
<dbReference type="PROSITE" id="PS50051">
    <property type="entry name" value="MCM_2"/>
    <property type="match status" value="1"/>
</dbReference>
<keyword evidence="6" id="KW-1185">Reference proteome</keyword>
<name>A0ABN7IPH2_9BASI</name>
<sequence length="336" mass="36941">MIDELDEMNDADRTSIHEAMEQQSISISKAGIVTALHARCSIIAAANLIRGRYNPTIPFSQNVELNEPILSRFDVLCVVNDTVDPVKDNMLARSVAGSHLPSHPRLNEAVDEARVATALDADFLPPYPPPRPTSFRQSLRREEKIRPIFWANRAKSYPSRTVDGATRDRMPTAMSNAYGVSLNLTDAEARELWGAPESLDDVKALFQKFCSGGLKALPWSDTPVAKETSAIGSQLEKLNGRGFSTINSKPAVDGAPSDDKVHGWGTSNGYVYQKGMSITRGERVFLALGSLDAWPTSSLECFVAPERLDEVIAHFDRNPQITYHAVNAQGDMRTKT</sequence>
<evidence type="ECO:0000259" key="4">
    <source>
        <dbReference type="PROSITE" id="PS50051"/>
    </source>
</evidence>
<keyword evidence="3" id="KW-0238">DNA-binding</keyword>
<dbReference type="SMART" id="SM00350">
    <property type="entry name" value="MCM"/>
    <property type="match status" value="1"/>
</dbReference>
<gene>
    <name evidence="5" type="ORF">JKIAZH3_G5408</name>
</gene>
<accession>A0ABN7IPH2</accession>
<reference evidence="5" key="1">
    <citation type="submission" date="2020-10" db="EMBL/GenBank/DDBJ databases">
        <authorList>
            <person name="Sedaghatjoo S."/>
        </authorList>
    </citation>
    <scope>NUCLEOTIDE SEQUENCE</scope>
    <source>
        <strain evidence="5">AZH3</strain>
    </source>
</reference>
<dbReference type="InterPro" id="IPR027417">
    <property type="entry name" value="P-loop_NTPase"/>
</dbReference>
<evidence type="ECO:0000256" key="2">
    <source>
        <dbReference type="ARBA" id="ARBA00022840"/>
    </source>
</evidence>
<dbReference type="PRINTS" id="PR01657">
    <property type="entry name" value="MCMFAMILY"/>
</dbReference>
<dbReference type="Gene3D" id="3.40.50.300">
    <property type="entry name" value="P-loop containing nucleotide triphosphate hydrolases"/>
    <property type="match status" value="1"/>
</dbReference>
<evidence type="ECO:0000256" key="1">
    <source>
        <dbReference type="ARBA" id="ARBA00022741"/>
    </source>
</evidence>
<evidence type="ECO:0000256" key="3">
    <source>
        <dbReference type="RuleBase" id="RU004070"/>
    </source>
</evidence>
<dbReference type="InterPro" id="IPR001208">
    <property type="entry name" value="MCM_dom"/>
</dbReference>
<dbReference type="EMBL" id="CAJHJG010001983">
    <property type="protein sequence ID" value="CAD6916332.1"/>
    <property type="molecule type" value="Genomic_DNA"/>
</dbReference>
<evidence type="ECO:0000313" key="5">
    <source>
        <dbReference type="EMBL" id="CAD6916332.1"/>
    </source>
</evidence>
<dbReference type="Pfam" id="PF21895">
    <property type="entry name" value="MTHFR_C"/>
    <property type="match status" value="1"/>
</dbReference>
<protein>
    <recommendedName>
        <fullName evidence="4">MCM C-terminal AAA(+) ATPase domain-containing protein</fullName>
    </recommendedName>
</protein>